<keyword evidence="1" id="KW-0418">Kinase</keyword>
<dbReference type="CDD" id="cd16936">
    <property type="entry name" value="HATPase_RsbW-like"/>
    <property type="match status" value="1"/>
</dbReference>
<dbReference type="PANTHER" id="PTHR35526:SF3">
    <property type="entry name" value="ANTI-SIGMA-F FACTOR RSBW"/>
    <property type="match status" value="1"/>
</dbReference>
<dbReference type="InterPro" id="IPR003594">
    <property type="entry name" value="HATPase_dom"/>
</dbReference>
<sequence>MDTMSVTVATGRPETSVAGARESARDFLEGLLHPIASEAADTVILVVSELVTNALRHGGGACTLDLTANPDSIEVAVHDRSPRPPRMRTPDLNGGTGGFGWPMVNRLAHTTSVTRRTSGGKTVSATVAR</sequence>
<protein>
    <submittedName>
        <fullName evidence="4">ATP-binding protein</fullName>
    </submittedName>
</protein>
<reference evidence="4 5" key="1">
    <citation type="submission" date="2024-06" db="EMBL/GenBank/DDBJ databases">
        <title>The Natural Products Discovery Center: Release of the First 8490 Sequenced Strains for Exploring Actinobacteria Biosynthetic Diversity.</title>
        <authorList>
            <person name="Kalkreuter E."/>
            <person name="Kautsar S.A."/>
            <person name="Yang D."/>
            <person name="Bader C.D."/>
            <person name="Teijaro C.N."/>
            <person name="Fluegel L."/>
            <person name="Davis C.M."/>
            <person name="Simpson J.R."/>
            <person name="Lauterbach L."/>
            <person name="Steele A.D."/>
            <person name="Gui C."/>
            <person name="Meng S."/>
            <person name="Li G."/>
            <person name="Viehrig K."/>
            <person name="Ye F."/>
            <person name="Su P."/>
            <person name="Kiefer A.F."/>
            <person name="Nichols A."/>
            <person name="Cepeda A.J."/>
            <person name="Yan W."/>
            <person name="Fan B."/>
            <person name="Jiang Y."/>
            <person name="Adhikari A."/>
            <person name="Zheng C.-J."/>
            <person name="Schuster L."/>
            <person name="Cowan T.M."/>
            <person name="Smanski M.J."/>
            <person name="Chevrette M.G."/>
            <person name="De Carvalho L.P.S."/>
            <person name="Shen B."/>
        </authorList>
    </citation>
    <scope>NUCLEOTIDE SEQUENCE [LARGE SCALE GENOMIC DNA]</scope>
    <source>
        <strain evidence="4 5">NPDC049344</strain>
    </source>
</reference>
<accession>A0ABV3HPY1</accession>
<evidence type="ECO:0000259" key="3">
    <source>
        <dbReference type="Pfam" id="PF13581"/>
    </source>
</evidence>
<gene>
    <name evidence="4" type="ORF">AB0K36_07005</name>
</gene>
<name>A0ABV3HPY1_9ACTN</name>
<dbReference type="EMBL" id="JBFAQK010000006">
    <property type="protein sequence ID" value="MEV4680516.1"/>
    <property type="molecule type" value="Genomic_DNA"/>
</dbReference>
<dbReference type="Pfam" id="PF13581">
    <property type="entry name" value="HATPase_c_2"/>
    <property type="match status" value="1"/>
</dbReference>
<keyword evidence="1" id="KW-0808">Transferase</keyword>
<dbReference type="Gene3D" id="3.30.565.10">
    <property type="entry name" value="Histidine kinase-like ATPase, C-terminal domain"/>
    <property type="match status" value="1"/>
</dbReference>
<keyword evidence="4" id="KW-0547">Nucleotide-binding</keyword>
<evidence type="ECO:0000313" key="5">
    <source>
        <dbReference type="Proteomes" id="UP001552521"/>
    </source>
</evidence>
<keyword evidence="5" id="KW-1185">Reference proteome</keyword>
<evidence type="ECO:0000256" key="1">
    <source>
        <dbReference type="ARBA" id="ARBA00022527"/>
    </source>
</evidence>
<proteinExistence type="predicted"/>
<evidence type="ECO:0000313" key="4">
    <source>
        <dbReference type="EMBL" id="MEV4680516.1"/>
    </source>
</evidence>
<dbReference type="GO" id="GO:0005524">
    <property type="term" value="F:ATP binding"/>
    <property type="evidence" value="ECO:0007669"/>
    <property type="project" value="UniProtKB-KW"/>
</dbReference>
<organism evidence="4 5">
    <name type="scientific">Streptomyces kurssanovii</name>
    <dbReference type="NCBI Taxonomy" id="67312"/>
    <lineage>
        <taxon>Bacteria</taxon>
        <taxon>Bacillati</taxon>
        <taxon>Actinomycetota</taxon>
        <taxon>Actinomycetes</taxon>
        <taxon>Kitasatosporales</taxon>
        <taxon>Streptomycetaceae</taxon>
        <taxon>Streptomyces</taxon>
    </lineage>
</organism>
<dbReference type="PANTHER" id="PTHR35526">
    <property type="entry name" value="ANTI-SIGMA-F FACTOR RSBW-RELATED"/>
    <property type="match status" value="1"/>
</dbReference>
<dbReference type="SUPFAM" id="SSF55874">
    <property type="entry name" value="ATPase domain of HSP90 chaperone/DNA topoisomerase II/histidine kinase"/>
    <property type="match status" value="1"/>
</dbReference>
<comment type="caution">
    <text evidence="4">The sequence shown here is derived from an EMBL/GenBank/DDBJ whole genome shotgun (WGS) entry which is preliminary data.</text>
</comment>
<keyword evidence="4" id="KW-0067">ATP-binding</keyword>
<dbReference type="InterPro" id="IPR036890">
    <property type="entry name" value="HATPase_C_sf"/>
</dbReference>
<feature type="domain" description="Histidine kinase/HSP90-like ATPase" evidence="3">
    <location>
        <begin position="16"/>
        <end position="126"/>
    </location>
</feature>
<dbReference type="Proteomes" id="UP001552521">
    <property type="component" value="Unassembled WGS sequence"/>
</dbReference>
<feature type="region of interest" description="Disordered" evidence="2">
    <location>
        <begin position="77"/>
        <end position="99"/>
    </location>
</feature>
<keyword evidence="1" id="KW-0723">Serine/threonine-protein kinase</keyword>
<evidence type="ECO:0000256" key="2">
    <source>
        <dbReference type="SAM" id="MobiDB-lite"/>
    </source>
</evidence>
<dbReference type="RefSeq" id="WP_364589371.1">
    <property type="nucleotide sequence ID" value="NZ_JBFAQK010000006.1"/>
</dbReference>
<dbReference type="InterPro" id="IPR050267">
    <property type="entry name" value="Anti-sigma-factor_SerPK"/>
</dbReference>